<proteinExistence type="predicted"/>
<dbReference type="EMBL" id="JOJR01000501">
    <property type="protein sequence ID" value="RCN37060.1"/>
    <property type="molecule type" value="Genomic_DNA"/>
</dbReference>
<evidence type="ECO:0000313" key="1">
    <source>
        <dbReference type="EMBL" id="RCN37060.1"/>
    </source>
</evidence>
<dbReference type="Proteomes" id="UP000252519">
    <property type="component" value="Unassembled WGS sequence"/>
</dbReference>
<evidence type="ECO:0008006" key="3">
    <source>
        <dbReference type="Google" id="ProtNLM"/>
    </source>
</evidence>
<organism evidence="1 2">
    <name type="scientific">Ancylostoma caninum</name>
    <name type="common">Dog hookworm</name>
    <dbReference type="NCBI Taxonomy" id="29170"/>
    <lineage>
        <taxon>Eukaryota</taxon>
        <taxon>Metazoa</taxon>
        <taxon>Ecdysozoa</taxon>
        <taxon>Nematoda</taxon>
        <taxon>Chromadorea</taxon>
        <taxon>Rhabditida</taxon>
        <taxon>Rhabditina</taxon>
        <taxon>Rhabditomorpha</taxon>
        <taxon>Strongyloidea</taxon>
        <taxon>Ancylostomatidae</taxon>
        <taxon>Ancylostomatinae</taxon>
        <taxon>Ancylostoma</taxon>
    </lineage>
</organism>
<name>A0A368G205_ANCCA</name>
<reference evidence="1 2" key="1">
    <citation type="submission" date="2014-10" db="EMBL/GenBank/DDBJ databases">
        <title>Draft genome of the hookworm Ancylostoma caninum.</title>
        <authorList>
            <person name="Mitreva M."/>
        </authorList>
    </citation>
    <scope>NUCLEOTIDE SEQUENCE [LARGE SCALE GENOMIC DNA]</scope>
    <source>
        <strain evidence="1 2">Baltimore</strain>
    </source>
</reference>
<dbReference type="STRING" id="29170.A0A368G205"/>
<evidence type="ECO:0000313" key="2">
    <source>
        <dbReference type="Proteomes" id="UP000252519"/>
    </source>
</evidence>
<keyword evidence="2" id="KW-1185">Reference proteome</keyword>
<protein>
    <recommendedName>
        <fullName evidence="3">NR LBD domain-containing protein</fullName>
    </recommendedName>
</protein>
<sequence>MPLTDTGSEIVSKARRKYGALLSEYVVTSRPDLTPAQQIERVARLHSIVAYMMHASERDNLYCARMVMMNTGNMAGTLSYDLHVRKF</sequence>
<accession>A0A368G205</accession>
<comment type="caution">
    <text evidence="1">The sequence shown here is derived from an EMBL/GenBank/DDBJ whole genome shotgun (WGS) entry which is preliminary data.</text>
</comment>
<gene>
    <name evidence="1" type="ORF">ANCCAN_17054</name>
</gene>
<dbReference type="AlphaFoldDB" id="A0A368G205"/>
<dbReference type="OrthoDB" id="5808658at2759"/>